<accession>W7YFM1</accession>
<evidence type="ECO:0008006" key="4">
    <source>
        <dbReference type="Google" id="ProtNLM"/>
    </source>
</evidence>
<dbReference type="AlphaFoldDB" id="W7YFM1"/>
<keyword evidence="3" id="KW-1185">Reference proteome</keyword>
<name>W7YFM1_9BACL</name>
<protein>
    <recommendedName>
        <fullName evidence="4">2TM domain-containing protein</fullName>
    </recommendedName>
</protein>
<evidence type="ECO:0000256" key="1">
    <source>
        <dbReference type="SAM" id="Phobius"/>
    </source>
</evidence>
<keyword evidence="1" id="KW-1133">Transmembrane helix</keyword>
<evidence type="ECO:0000313" key="3">
    <source>
        <dbReference type="Proteomes" id="UP000019364"/>
    </source>
</evidence>
<comment type="caution">
    <text evidence="2">The sequence shown here is derived from an EMBL/GenBank/DDBJ whole genome shotgun (WGS) entry which is preliminary data.</text>
</comment>
<dbReference type="Proteomes" id="UP000019364">
    <property type="component" value="Unassembled WGS sequence"/>
</dbReference>
<keyword evidence="1" id="KW-0812">Transmembrane</keyword>
<reference evidence="2 3" key="1">
    <citation type="journal article" date="2014" name="Genome Announc.">
        <title>Draft Genome Sequence of Paenibacillus pini JCM 16418T, Isolated from the Rhizosphere of Pine Tree.</title>
        <authorList>
            <person name="Yuki M."/>
            <person name="Oshima K."/>
            <person name="Suda W."/>
            <person name="Oshida Y."/>
            <person name="Kitamura K."/>
            <person name="Iida Y."/>
            <person name="Hattori M."/>
            <person name="Ohkuma M."/>
        </authorList>
    </citation>
    <scope>NUCLEOTIDE SEQUENCE [LARGE SCALE GENOMIC DNA]</scope>
    <source>
        <strain evidence="2 3">JCM 16418</strain>
    </source>
</reference>
<feature type="transmembrane region" description="Helical" evidence="1">
    <location>
        <begin position="18"/>
        <end position="37"/>
    </location>
</feature>
<gene>
    <name evidence="2" type="ORF">JCM16418_264</name>
</gene>
<sequence>MSEGAANEMKKTNKFKHVVYLLLALAMLLYALPRISFGPGATWTSIFGIVWAVFAFLVIGAHLHHILGVDEEKQKALDRVRQAKLQQWQMKWPEEPERGQGL</sequence>
<organism evidence="2 3">
    <name type="scientific">Paenibacillus pini JCM 16418</name>
    <dbReference type="NCBI Taxonomy" id="1236976"/>
    <lineage>
        <taxon>Bacteria</taxon>
        <taxon>Bacillati</taxon>
        <taxon>Bacillota</taxon>
        <taxon>Bacilli</taxon>
        <taxon>Bacillales</taxon>
        <taxon>Paenibacillaceae</taxon>
        <taxon>Paenibacillus</taxon>
    </lineage>
</organism>
<keyword evidence="1" id="KW-0472">Membrane</keyword>
<evidence type="ECO:0000313" key="2">
    <source>
        <dbReference type="EMBL" id="GAF06313.1"/>
    </source>
</evidence>
<proteinExistence type="predicted"/>
<dbReference type="eggNOG" id="ENOG50339KU">
    <property type="taxonomic scope" value="Bacteria"/>
</dbReference>
<feature type="transmembrane region" description="Helical" evidence="1">
    <location>
        <begin position="43"/>
        <end position="63"/>
    </location>
</feature>
<dbReference type="EMBL" id="BAVZ01000001">
    <property type="protein sequence ID" value="GAF06313.1"/>
    <property type="molecule type" value="Genomic_DNA"/>
</dbReference>
<dbReference type="STRING" id="1236976.JCM16418_264"/>